<dbReference type="OrthoDB" id="340681at2759"/>
<sequence length="475" mass="48245">MTTHTGAASDEADPIVARYNVFLKPQLPEHQKLLVLQYPNKVDKNGAASGSGGGSLQTPTELRIKTGSGMVEVDVPIDYTTAYDRTKGVAWGTALATSTKAKAGGSHGLASGFGVGGQQGNNRNGGGRGGGGGGGSAAAANTIIEDDGGAGRAITSSTDWADAVRQDRVLRMQTLGGMCPPARIAEAKWMIGVFDGGNVHLTPVSSMVHLRPQLHHIDAETEVERAKHRDTGPGAGGDGAGGAGAGAGGAAAGGPRGQAGPRAIHMTVKSAGADGEEIITETMADRLRGVQMENWSRMVYVGDDDEHSWDVYDQTLFLKDPAPDPAAAEGDDADKSKGAVEGGGAASLRAKVPALRTTWTEDDMLVAISKIEKPAEDDLPIKLEAKPAAGKGKGKVTFAEPATAGGTSSANGTAGSAGVEVKTEATGQAAQTRMRPLARPAASLAAAGAAPSTTRGRGARTRQASTKSSAMDIDP</sequence>
<dbReference type="GO" id="GO:0005666">
    <property type="term" value="C:RNA polymerase III complex"/>
    <property type="evidence" value="ECO:0007669"/>
    <property type="project" value="TreeGrafter"/>
</dbReference>
<dbReference type="AlphaFoldDB" id="S3C2K2"/>
<dbReference type="eggNOG" id="KOG2354">
    <property type="taxonomic scope" value="Eukaryota"/>
</dbReference>
<keyword evidence="2" id="KW-0240">DNA-directed RNA polymerase</keyword>
<protein>
    <submittedName>
        <fullName evidence="2">Dna-directed rna polymerase iii complex subunit rpc37</fullName>
    </submittedName>
</protein>
<dbReference type="GO" id="GO:0042797">
    <property type="term" value="P:tRNA transcription by RNA polymerase III"/>
    <property type="evidence" value="ECO:0007669"/>
    <property type="project" value="TreeGrafter"/>
</dbReference>
<feature type="compositionally biased region" description="Low complexity" evidence="1">
    <location>
        <begin position="435"/>
        <end position="465"/>
    </location>
</feature>
<dbReference type="PANTHER" id="PTHR12069">
    <property type="entry name" value="DNA-DIRECTED RNA POLYMERASES III 80 KDA POLYPEPTIDE RNA POLYMERASE III SUBUNIT 5"/>
    <property type="match status" value="1"/>
</dbReference>
<feature type="region of interest" description="Disordered" evidence="1">
    <location>
        <begin position="222"/>
        <end position="260"/>
    </location>
</feature>
<keyword evidence="3" id="KW-1185">Reference proteome</keyword>
<accession>S3C2K2</accession>
<organism evidence="2 3">
    <name type="scientific">Ophiostoma piceae (strain UAMH 11346)</name>
    <name type="common">Sap stain fungus</name>
    <dbReference type="NCBI Taxonomy" id="1262450"/>
    <lineage>
        <taxon>Eukaryota</taxon>
        <taxon>Fungi</taxon>
        <taxon>Dikarya</taxon>
        <taxon>Ascomycota</taxon>
        <taxon>Pezizomycotina</taxon>
        <taxon>Sordariomycetes</taxon>
        <taxon>Sordariomycetidae</taxon>
        <taxon>Ophiostomatales</taxon>
        <taxon>Ophiostomataceae</taxon>
        <taxon>Ophiostoma</taxon>
    </lineage>
</organism>
<feature type="region of interest" description="Disordered" evidence="1">
    <location>
        <begin position="112"/>
        <end position="136"/>
    </location>
</feature>
<dbReference type="OMA" id="QHPNRTD"/>
<dbReference type="InterPro" id="IPR006886">
    <property type="entry name" value="RNA_pol_III_Rpc5"/>
</dbReference>
<feature type="region of interest" description="Disordered" evidence="1">
    <location>
        <begin position="399"/>
        <end position="475"/>
    </location>
</feature>
<feature type="compositionally biased region" description="Low complexity" evidence="1">
    <location>
        <begin position="402"/>
        <end position="418"/>
    </location>
</feature>
<feature type="compositionally biased region" description="Gly residues" evidence="1">
    <location>
        <begin position="233"/>
        <end position="257"/>
    </location>
</feature>
<dbReference type="EMBL" id="KE148152">
    <property type="protein sequence ID" value="EPE07007.1"/>
    <property type="molecule type" value="Genomic_DNA"/>
</dbReference>
<proteinExistence type="predicted"/>
<dbReference type="HOGENOM" id="CLU_045565_0_0_1"/>
<keyword evidence="2" id="KW-0804">Transcription</keyword>
<dbReference type="PANTHER" id="PTHR12069:SF0">
    <property type="entry name" value="DNA-DIRECTED RNA POLYMERASE III SUBUNIT RPC5"/>
    <property type="match status" value="1"/>
</dbReference>
<feature type="region of interest" description="Disordered" evidence="1">
    <location>
        <begin position="320"/>
        <end position="344"/>
    </location>
</feature>
<feature type="compositionally biased region" description="Basic and acidic residues" evidence="1">
    <location>
        <begin position="222"/>
        <end position="231"/>
    </location>
</feature>
<name>S3C2K2_OPHP1</name>
<evidence type="ECO:0000313" key="2">
    <source>
        <dbReference type="EMBL" id="EPE07007.1"/>
    </source>
</evidence>
<reference evidence="2 3" key="1">
    <citation type="journal article" date="2013" name="BMC Genomics">
        <title>The genome and transcriptome of the pine saprophyte Ophiostoma piceae, and a comparison with the bark beetle-associated pine pathogen Grosmannia clavigera.</title>
        <authorList>
            <person name="Haridas S."/>
            <person name="Wang Y."/>
            <person name="Lim L."/>
            <person name="Massoumi Alamouti S."/>
            <person name="Jackman S."/>
            <person name="Docking R."/>
            <person name="Robertson G."/>
            <person name="Birol I."/>
            <person name="Bohlmann J."/>
            <person name="Breuil C."/>
        </authorList>
    </citation>
    <scope>NUCLEOTIDE SEQUENCE [LARGE SCALE GENOMIC DNA]</scope>
    <source>
        <strain evidence="2 3">UAMH 11346</strain>
    </source>
</reference>
<dbReference type="Proteomes" id="UP000016923">
    <property type="component" value="Unassembled WGS sequence"/>
</dbReference>
<evidence type="ECO:0000256" key="1">
    <source>
        <dbReference type="SAM" id="MobiDB-lite"/>
    </source>
</evidence>
<dbReference type="Pfam" id="PF04801">
    <property type="entry name" value="RPC5"/>
    <property type="match status" value="2"/>
</dbReference>
<dbReference type="VEuPathDB" id="FungiDB:F503_03434"/>
<dbReference type="STRING" id="1262450.S3C2K2"/>
<evidence type="ECO:0000313" key="3">
    <source>
        <dbReference type="Proteomes" id="UP000016923"/>
    </source>
</evidence>
<gene>
    <name evidence="2" type="ORF">F503_03434</name>
</gene>